<keyword evidence="1" id="KW-0732">Signal</keyword>
<proteinExistence type="predicted"/>
<feature type="chain" id="PRO_5042273099" description="DUF2946 family protein" evidence="1">
    <location>
        <begin position="25"/>
        <end position="114"/>
    </location>
</feature>
<evidence type="ECO:0000256" key="1">
    <source>
        <dbReference type="SAM" id="SignalP"/>
    </source>
</evidence>
<name>A0AAE3NWB8_9RHOB</name>
<comment type="caution">
    <text evidence="2">The sequence shown here is derived from an EMBL/GenBank/DDBJ whole genome shotgun (WGS) entry which is preliminary data.</text>
</comment>
<evidence type="ECO:0000313" key="3">
    <source>
        <dbReference type="Proteomes" id="UP001220964"/>
    </source>
</evidence>
<organism evidence="2 3">
    <name type="scientific">Psychromarinibacter sediminicola</name>
    <dbReference type="NCBI Taxonomy" id="3033385"/>
    <lineage>
        <taxon>Bacteria</taxon>
        <taxon>Pseudomonadati</taxon>
        <taxon>Pseudomonadota</taxon>
        <taxon>Alphaproteobacteria</taxon>
        <taxon>Rhodobacterales</taxon>
        <taxon>Paracoccaceae</taxon>
        <taxon>Psychromarinibacter</taxon>
    </lineage>
</organism>
<evidence type="ECO:0000313" key="2">
    <source>
        <dbReference type="EMBL" id="MDF0603327.1"/>
    </source>
</evidence>
<dbReference type="AlphaFoldDB" id="A0AAE3NWB8"/>
<accession>A0AAE3NWB8</accession>
<protein>
    <recommendedName>
        <fullName evidence="4">DUF2946 family protein</fullName>
    </recommendedName>
</protein>
<evidence type="ECO:0008006" key="4">
    <source>
        <dbReference type="Google" id="ProtNLM"/>
    </source>
</evidence>
<dbReference type="Proteomes" id="UP001220964">
    <property type="component" value="Unassembled WGS sequence"/>
</dbReference>
<keyword evidence="3" id="KW-1185">Reference proteome</keyword>
<reference evidence="2" key="1">
    <citation type="submission" date="2023-03" db="EMBL/GenBank/DDBJ databases">
        <title>Multiphase analysis and comparison of six strains from genera Psychromarinibacter, Lutimaribacter, and Maritimibacter, including a novel species: Psychromarinibacter sediminicola sp. nov.</title>
        <authorList>
            <person name="Wang Y.-H."/>
            <person name="Ye M.-Q."/>
            <person name="Du Z.-J."/>
        </authorList>
    </citation>
    <scope>NUCLEOTIDE SEQUENCE</scope>
    <source>
        <strain evidence="2">C21-152</strain>
    </source>
</reference>
<dbReference type="EMBL" id="JARGYC010000088">
    <property type="protein sequence ID" value="MDF0603327.1"/>
    <property type="molecule type" value="Genomic_DNA"/>
</dbReference>
<sequence length="114" mass="11670">MTRTRPFLATLLSLVLLATSGAMAVARGQAMAAGQIVLCTGTGPLAVAVDARGEPIGPLHVCPDCALTLLAAVDAPAPDVTFASRPVPVRFEQTAPRTGATPFLEVRARAPPLV</sequence>
<gene>
    <name evidence="2" type="ORF">P1J78_21575</name>
</gene>
<feature type="signal peptide" evidence="1">
    <location>
        <begin position="1"/>
        <end position="24"/>
    </location>
</feature>
<dbReference type="RefSeq" id="WP_275569450.1">
    <property type="nucleotide sequence ID" value="NZ_JARGYC010000088.1"/>
</dbReference>